<dbReference type="GO" id="GO:0004106">
    <property type="term" value="F:chorismate mutase activity"/>
    <property type="evidence" value="ECO:0007669"/>
    <property type="project" value="InterPro"/>
</dbReference>
<proteinExistence type="predicted"/>
<dbReference type="InterPro" id="IPR002701">
    <property type="entry name" value="CM_II_prokaryot"/>
</dbReference>
<name>A0A1M7PAE9_9ACTN</name>
<protein>
    <submittedName>
        <fullName evidence="4">Chorismate mutase</fullName>
    </submittedName>
</protein>
<dbReference type="InterPro" id="IPR036979">
    <property type="entry name" value="CM_dom_sf"/>
</dbReference>
<gene>
    <name evidence="4" type="ORF">SAMN05443668_10378</name>
</gene>
<dbReference type="GO" id="GO:0009697">
    <property type="term" value="P:salicylic acid biosynthetic process"/>
    <property type="evidence" value="ECO:0007669"/>
    <property type="project" value="TreeGrafter"/>
</dbReference>
<keyword evidence="5" id="KW-1185">Reference proteome</keyword>
<dbReference type="PANTHER" id="PTHR38041">
    <property type="entry name" value="CHORISMATE MUTASE"/>
    <property type="match status" value="1"/>
</dbReference>
<organism evidence="4 5">
    <name type="scientific">Cryptosporangium aurantiacum</name>
    <dbReference type="NCBI Taxonomy" id="134849"/>
    <lineage>
        <taxon>Bacteria</taxon>
        <taxon>Bacillati</taxon>
        <taxon>Actinomycetota</taxon>
        <taxon>Actinomycetes</taxon>
        <taxon>Cryptosporangiales</taxon>
        <taxon>Cryptosporangiaceae</taxon>
        <taxon>Cryptosporangium</taxon>
    </lineage>
</organism>
<dbReference type="InterPro" id="IPR051331">
    <property type="entry name" value="Chorismate_mutase-related"/>
</dbReference>
<evidence type="ECO:0000256" key="2">
    <source>
        <dbReference type="SAM" id="MobiDB-lite"/>
    </source>
</evidence>
<dbReference type="EMBL" id="FRCS01000003">
    <property type="protein sequence ID" value="SHN13235.1"/>
    <property type="molecule type" value="Genomic_DNA"/>
</dbReference>
<dbReference type="Gene3D" id="1.20.59.10">
    <property type="entry name" value="Chorismate mutase"/>
    <property type="match status" value="1"/>
</dbReference>
<dbReference type="SMART" id="SM00830">
    <property type="entry name" value="CM_2"/>
    <property type="match status" value="1"/>
</dbReference>
<dbReference type="GO" id="GO:0046417">
    <property type="term" value="P:chorismate metabolic process"/>
    <property type="evidence" value="ECO:0007669"/>
    <property type="project" value="InterPro"/>
</dbReference>
<evidence type="ECO:0000313" key="4">
    <source>
        <dbReference type="EMBL" id="SHN13235.1"/>
    </source>
</evidence>
<dbReference type="PROSITE" id="PS51168">
    <property type="entry name" value="CHORISMATE_MUT_2"/>
    <property type="match status" value="1"/>
</dbReference>
<evidence type="ECO:0000256" key="1">
    <source>
        <dbReference type="ARBA" id="ARBA00023235"/>
    </source>
</evidence>
<dbReference type="SUPFAM" id="SSF48600">
    <property type="entry name" value="Chorismate mutase II"/>
    <property type="match status" value="1"/>
</dbReference>
<dbReference type="InterPro" id="IPR036263">
    <property type="entry name" value="Chorismate_II_sf"/>
</dbReference>
<sequence>MTAGSEERSVSSEERSAAQAEIGRMRHRIDEIDEQIVGLLAERTAAVRILTEHKTDEDAVRSTDRVRQVLARVEMLAERHDMPPQIARETYRSLIDQLTTMQLERLAQRRGTPA</sequence>
<reference evidence="4 5" key="1">
    <citation type="submission" date="2016-11" db="EMBL/GenBank/DDBJ databases">
        <authorList>
            <person name="Jaros S."/>
            <person name="Januszkiewicz K."/>
            <person name="Wedrychowicz H."/>
        </authorList>
    </citation>
    <scope>NUCLEOTIDE SEQUENCE [LARGE SCALE GENOMIC DNA]</scope>
    <source>
        <strain evidence="4 5">DSM 46144</strain>
    </source>
</reference>
<dbReference type="Proteomes" id="UP000184440">
    <property type="component" value="Unassembled WGS sequence"/>
</dbReference>
<evidence type="ECO:0000259" key="3">
    <source>
        <dbReference type="PROSITE" id="PS51168"/>
    </source>
</evidence>
<dbReference type="PANTHER" id="PTHR38041:SF1">
    <property type="entry name" value="CHORISMATE MUTASE"/>
    <property type="match status" value="1"/>
</dbReference>
<accession>A0A1M7PAE9</accession>
<feature type="region of interest" description="Disordered" evidence="2">
    <location>
        <begin position="1"/>
        <end position="24"/>
    </location>
</feature>
<dbReference type="AlphaFoldDB" id="A0A1M7PAE9"/>
<dbReference type="STRING" id="134849.SAMN05443668_10378"/>
<keyword evidence="1" id="KW-0413">Isomerase</keyword>
<evidence type="ECO:0000313" key="5">
    <source>
        <dbReference type="Proteomes" id="UP000184440"/>
    </source>
</evidence>
<feature type="domain" description="Chorismate mutase" evidence="3">
    <location>
        <begin position="16"/>
        <end position="106"/>
    </location>
</feature>
<feature type="compositionally biased region" description="Basic and acidic residues" evidence="2">
    <location>
        <begin position="1"/>
        <end position="16"/>
    </location>
</feature>
<dbReference type="Pfam" id="PF01817">
    <property type="entry name" value="CM_2"/>
    <property type="match status" value="1"/>
</dbReference>
<dbReference type="RefSeq" id="WP_218617432.1">
    <property type="nucleotide sequence ID" value="NZ_FRCS01000003.1"/>
</dbReference>